<dbReference type="eggNOG" id="COG0715">
    <property type="taxonomic scope" value="Bacteria"/>
</dbReference>
<gene>
    <name evidence="1" type="ORF">Dacsa_2658</name>
</gene>
<dbReference type="Proteomes" id="UP000010482">
    <property type="component" value="Chromosome"/>
</dbReference>
<dbReference type="PATRIC" id="fig|13035.3.peg.3034"/>
<dbReference type="Gene3D" id="3.40.190.10">
    <property type="entry name" value="Periplasmic binding protein-like II"/>
    <property type="match status" value="2"/>
</dbReference>
<evidence type="ECO:0000313" key="1">
    <source>
        <dbReference type="EMBL" id="AFZ51237.1"/>
    </source>
</evidence>
<keyword evidence="2" id="KW-1185">Reference proteome</keyword>
<proteinExistence type="predicted"/>
<dbReference type="EMBL" id="CP003944">
    <property type="protein sequence ID" value="AFZ51237.1"/>
    <property type="molecule type" value="Genomic_DNA"/>
</dbReference>
<dbReference type="PROSITE" id="PS51257">
    <property type="entry name" value="PROKAR_LIPOPROTEIN"/>
    <property type="match status" value="1"/>
</dbReference>
<reference evidence="1" key="1">
    <citation type="submission" date="2012-04" db="EMBL/GenBank/DDBJ databases">
        <title>Finished genome of Dactylococcopsis salina PCC 8305.</title>
        <authorList>
            <consortium name="US DOE Joint Genome Institute"/>
            <person name="Gugger M."/>
            <person name="Coursin T."/>
            <person name="Rippka R."/>
            <person name="Tandeau De Marsac N."/>
            <person name="Huntemann M."/>
            <person name="Wei C.-L."/>
            <person name="Han J."/>
            <person name="Detter J.C."/>
            <person name="Han C."/>
            <person name="Tapia R."/>
            <person name="Daligault H."/>
            <person name="Chen A."/>
            <person name="Krypides N."/>
            <person name="Mavromatis K."/>
            <person name="Markowitz V."/>
            <person name="Szeto E."/>
            <person name="Ivanova N."/>
            <person name="Ovchinnikova G."/>
            <person name="Pagani I."/>
            <person name="Pati A."/>
            <person name="Goodwin L."/>
            <person name="Peters L."/>
            <person name="Pitluck S."/>
            <person name="Woyke T."/>
            <person name="Kerfeld C."/>
        </authorList>
    </citation>
    <scope>NUCLEOTIDE SEQUENCE [LARGE SCALE GENOMIC DNA]</scope>
    <source>
        <strain evidence="1">PCC 8305</strain>
    </source>
</reference>
<dbReference type="KEGG" id="dsl:Dacsa_2658"/>
<dbReference type="PANTHER" id="PTHR30024:SF46">
    <property type="entry name" value="ABC TRANSPORTER, SUBSTRATE-BINDING LIPOPROTEIN"/>
    <property type="match status" value="1"/>
</dbReference>
<dbReference type="PANTHER" id="PTHR30024">
    <property type="entry name" value="ALIPHATIC SULFONATES-BINDING PROTEIN-RELATED"/>
    <property type="match status" value="1"/>
</dbReference>
<dbReference type="RefSeq" id="WP_015230226.1">
    <property type="nucleotide sequence ID" value="NC_019780.1"/>
</dbReference>
<dbReference type="Pfam" id="PF12974">
    <property type="entry name" value="Phosphonate-bd"/>
    <property type="match status" value="1"/>
</dbReference>
<sequence length="334" mass="36781">MKYNRRRFLQIMTASGLVVASSCDRQTPPSQGEQLSSLGIGGSPILLAIPLAYLIEESRLSQKVPNLEFIPVRNHEQMKALLTSGQGQMAANPTLLSAGLYQKEFPLRLLNVMIWGNIYVLSPDSSIATWEDLRGKSVLIPFQGSMPEMIFRFLATQSGLNPDEDLTIVSTQDFQSTAQLLLVGQGEAGVFAEPRASSVVAKGKEQNIELFYSLDFRETWGGVTGQTARFPQAGVSILKSLTDQHPDVVELIHAELRNSLDWIQENPTAAAELGSKYMDLPPAVIEQSLAKNRFEYLSAAEAQSELEVFYQSLMQVNPKLLGGKLPNADFYVEG</sequence>
<organism evidence="1 2">
    <name type="scientific">Dactylococcopsis salina (strain PCC 8305)</name>
    <name type="common">Myxobactron salinum</name>
    <dbReference type="NCBI Taxonomy" id="13035"/>
    <lineage>
        <taxon>Bacteria</taxon>
        <taxon>Bacillati</taxon>
        <taxon>Cyanobacteriota</taxon>
        <taxon>Cyanophyceae</taxon>
        <taxon>Nodosilineales</taxon>
        <taxon>Cymatolegaceae</taxon>
        <taxon>Dactylococcopsis</taxon>
    </lineage>
</organism>
<dbReference type="STRING" id="13035.Dacsa_2658"/>
<dbReference type="OrthoDB" id="9814375at2"/>
<dbReference type="InterPro" id="IPR027024">
    <property type="entry name" value="UCP027386_ABC_sbc_TM0202"/>
</dbReference>
<name>K9YXL8_DACS8</name>
<protein>
    <submittedName>
        <fullName evidence="1">ABC-type nitrate/sulfonate/bicarbonate transport system, periplasmic component</fullName>
    </submittedName>
</protein>
<accession>K9YXL8</accession>
<evidence type="ECO:0000313" key="2">
    <source>
        <dbReference type="Proteomes" id="UP000010482"/>
    </source>
</evidence>
<dbReference type="SUPFAM" id="SSF53850">
    <property type="entry name" value="Periplasmic binding protein-like II"/>
    <property type="match status" value="1"/>
</dbReference>
<dbReference type="PIRSF" id="PIRSF027386">
    <property type="entry name" value="UCP027386_ABC_sbc_TM0202"/>
    <property type="match status" value="1"/>
</dbReference>
<dbReference type="HOGENOM" id="CLU_062584_2_0_3"/>
<dbReference type="AlphaFoldDB" id="K9YXL8"/>